<keyword evidence="1" id="KW-0732">Signal</keyword>
<dbReference type="InterPro" id="IPR040361">
    <property type="entry name" value="TPD1"/>
</dbReference>
<dbReference type="PANTHER" id="PTHR33184">
    <property type="entry name" value="PROTEIN TAPETUM DETERMINANT 1-LIKE-RELATED"/>
    <property type="match status" value="1"/>
</dbReference>
<evidence type="ECO:0000313" key="3">
    <source>
        <dbReference type="Proteomes" id="UP001054252"/>
    </source>
</evidence>
<name>A0AAV5M4U6_9ROSI</name>
<dbReference type="EMBL" id="BPVZ01000170">
    <property type="protein sequence ID" value="GKV43572.1"/>
    <property type="molecule type" value="Genomic_DNA"/>
</dbReference>
<dbReference type="GO" id="GO:0001709">
    <property type="term" value="P:cell fate determination"/>
    <property type="evidence" value="ECO:0007669"/>
    <property type="project" value="TreeGrafter"/>
</dbReference>
<evidence type="ECO:0000313" key="2">
    <source>
        <dbReference type="EMBL" id="GKV43572.1"/>
    </source>
</evidence>
<dbReference type="PANTHER" id="PTHR33184:SF67">
    <property type="entry name" value="PROTEIN TAPETUM DETERMINANT 1"/>
    <property type="match status" value="1"/>
</dbReference>
<dbReference type="Proteomes" id="UP001054252">
    <property type="component" value="Unassembled WGS sequence"/>
</dbReference>
<comment type="caution">
    <text evidence="2">The sequence shown here is derived from an EMBL/GenBank/DDBJ whole genome shotgun (WGS) entry which is preliminary data.</text>
</comment>
<keyword evidence="3" id="KW-1185">Reference proteome</keyword>
<sequence>MVRPSETVDCAKNYVFITQDQEGTEPNGIPIYAVEITNECPTGCKVSRLHIDCGEFASDILINPNTFKRINIGDCLVNDGEPLEAGAVISFKYATTFKIPMSRTWKGKNGSFVICKGVRFVIVTVTAFVSARMNNFAFNFFNMHTLGSSGGAKRRYTKCLEVLC</sequence>
<reference evidence="2 3" key="1">
    <citation type="journal article" date="2021" name="Commun. Biol.">
        <title>The genome of Shorea leprosula (Dipterocarpaceae) highlights the ecological relevance of drought in aseasonal tropical rainforests.</title>
        <authorList>
            <person name="Ng K.K.S."/>
            <person name="Kobayashi M.J."/>
            <person name="Fawcett J.A."/>
            <person name="Hatakeyama M."/>
            <person name="Paape T."/>
            <person name="Ng C.H."/>
            <person name="Ang C.C."/>
            <person name="Tnah L.H."/>
            <person name="Lee C.T."/>
            <person name="Nishiyama T."/>
            <person name="Sese J."/>
            <person name="O'Brien M.J."/>
            <person name="Copetti D."/>
            <person name="Mohd Noor M.I."/>
            <person name="Ong R.C."/>
            <person name="Putra M."/>
            <person name="Sireger I.Z."/>
            <person name="Indrioko S."/>
            <person name="Kosugi Y."/>
            <person name="Izuno A."/>
            <person name="Isagi Y."/>
            <person name="Lee S.L."/>
            <person name="Shimizu K.K."/>
        </authorList>
    </citation>
    <scope>NUCLEOTIDE SEQUENCE [LARGE SCALE GENOMIC DNA]</scope>
    <source>
        <strain evidence="2">214</strain>
    </source>
</reference>
<accession>A0AAV5M4U6</accession>
<organism evidence="2 3">
    <name type="scientific">Rubroshorea leprosula</name>
    <dbReference type="NCBI Taxonomy" id="152421"/>
    <lineage>
        <taxon>Eukaryota</taxon>
        <taxon>Viridiplantae</taxon>
        <taxon>Streptophyta</taxon>
        <taxon>Embryophyta</taxon>
        <taxon>Tracheophyta</taxon>
        <taxon>Spermatophyta</taxon>
        <taxon>Magnoliopsida</taxon>
        <taxon>eudicotyledons</taxon>
        <taxon>Gunneridae</taxon>
        <taxon>Pentapetalae</taxon>
        <taxon>rosids</taxon>
        <taxon>malvids</taxon>
        <taxon>Malvales</taxon>
        <taxon>Dipterocarpaceae</taxon>
        <taxon>Rubroshorea</taxon>
    </lineage>
</organism>
<proteinExistence type="predicted"/>
<dbReference type="Pfam" id="PF24068">
    <property type="entry name" value="TPD1_C"/>
    <property type="match status" value="1"/>
</dbReference>
<evidence type="ECO:0000256" key="1">
    <source>
        <dbReference type="ARBA" id="ARBA00022729"/>
    </source>
</evidence>
<dbReference type="AlphaFoldDB" id="A0AAV5M4U6"/>
<gene>
    <name evidence="2" type="ORF">SLEP1_g50850</name>
</gene>
<protein>
    <submittedName>
        <fullName evidence="2">Uncharacterized protein</fullName>
    </submittedName>
</protein>